<evidence type="ECO:0000313" key="3">
    <source>
        <dbReference type="Proteomes" id="UP000253998"/>
    </source>
</evidence>
<keyword evidence="1" id="KW-0732">Signal</keyword>
<name>A0A8B2U5X9_9PAST</name>
<accession>A0A8B2U5X9</accession>
<sequence length="320" mass="38153">MKKSSLLVASVFIGLLPSFGVLAEEQEKTWVDEQHQEIRTKLHSWAHAMDEWMGEPDPNQPATAGLRIMLDSQWNHYDHFSMKPRVRGKIRLPTLKKQLSLVFGDEDLDNESRDKNHIGKVYNQPLNKNKHYDRRQTREDNASVGLRWSDSIKKLGIDTDLDLGIRSGSDIYLRFRAGKEWLITERFSTRLEQIYRYGTNSKHYLRTNFENKYRTSDNTFIANQLYLQSEHDVDERNSWGNSFYRQHDFNNYKRLNYGIFVGGDIDNKQFHINQYGPFITWRQPILRQWFFIQPELNYYNDKNQDRRHHIGAFLRLEAIF</sequence>
<dbReference type="Proteomes" id="UP000253998">
    <property type="component" value="Unassembled WGS sequence"/>
</dbReference>
<proteinExistence type="predicted"/>
<evidence type="ECO:0008006" key="4">
    <source>
        <dbReference type="Google" id="ProtNLM"/>
    </source>
</evidence>
<evidence type="ECO:0000313" key="2">
    <source>
        <dbReference type="EMBL" id="RDE72177.1"/>
    </source>
</evidence>
<feature type="chain" id="PRO_5032700151" description="Outer membrane protein" evidence="1">
    <location>
        <begin position="24"/>
        <end position="320"/>
    </location>
</feature>
<comment type="caution">
    <text evidence="2">The sequence shown here is derived from an EMBL/GenBank/DDBJ whole genome shotgun (WGS) entry which is preliminary data.</text>
</comment>
<feature type="signal peptide" evidence="1">
    <location>
        <begin position="1"/>
        <end position="23"/>
    </location>
</feature>
<dbReference type="EMBL" id="QEPM01000001">
    <property type="protein sequence ID" value="RDE72177.1"/>
    <property type="molecule type" value="Genomic_DNA"/>
</dbReference>
<evidence type="ECO:0000256" key="1">
    <source>
        <dbReference type="SAM" id="SignalP"/>
    </source>
</evidence>
<reference evidence="2 3" key="1">
    <citation type="submission" date="2018-05" db="EMBL/GenBank/DDBJ databases">
        <title>Draft Genome Sequences for a Diverse set of 7 Haemophilus Species.</title>
        <authorList>
            <person name="Nichols M."/>
            <person name="Topaz N."/>
            <person name="Wang X."/>
            <person name="Wang X."/>
            <person name="Boxrud D."/>
        </authorList>
    </citation>
    <scope>NUCLEOTIDE SEQUENCE [LARGE SCALE GENOMIC DNA]</scope>
    <source>
        <strain evidence="2 3">C2001002503</strain>
    </source>
</reference>
<gene>
    <name evidence="2" type="ORF">DPV83_00745</name>
</gene>
<dbReference type="RefSeq" id="WP_111294280.1">
    <property type="nucleotide sequence ID" value="NZ_CAUTCU010000004.1"/>
</dbReference>
<organism evidence="2 3">
    <name type="scientific">Aggregatibacter segnis</name>
    <dbReference type="NCBI Taxonomy" id="739"/>
    <lineage>
        <taxon>Bacteria</taxon>
        <taxon>Pseudomonadati</taxon>
        <taxon>Pseudomonadota</taxon>
        <taxon>Gammaproteobacteria</taxon>
        <taxon>Pasteurellales</taxon>
        <taxon>Pasteurellaceae</taxon>
        <taxon>Aggregatibacter</taxon>
    </lineage>
</organism>
<dbReference type="AlphaFoldDB" id="A0A8B2U5X9"/>
<protein>
    <recommendedName>
        <fullName evidence="4">Outer membrane protein</fullName>
    </recommendedName>
</protein>